<dbReference type="AlphaFoldDB" id="A0A392SFH0"/>
<name>A0A392SFH0_9FABA</name>
<dbReference type="InterPro" id="IPR039537">
    <property type="entry name" value="Retrotran_Ty1/copia-like"/>
</dbReference>
<dbReference type="PANTHER" id="PTHR42648:SF28">
    <property type="entry name" value="TRANSPOSON-ENCODED PROTEIN WITH RIBONUCLEASE H-LIKE AND RETROVIRUS ZINC FINGER-LIKE DOMAINS"/>
    <property type="match status" value="1"/>
</dbReference>
<evidence type="ECO:0000259" key="1">
    <source>
        <dbReference type="Pfam" id="PF13976"/>
    </source>
</evidence>
<evidence type="ECO:0000313" key="3">
    <source>
        <dbReference type="Proteomes" id="UP000265520"/>
    </source>
</evidence>
<feature type="non-terminal residue" evidence="2">
    <location>
        <position position="93"/>
    </location>
</feature>
<organism evidence="2 3">
    <name type="scientific">Trifolium medium</name>
    <dbReference type="NCBI Taxonomy" id="97028"/>
    <lineage>
        <taxon>Eukaryota</taxon>
        <taxon>Viridiplantae</taxon>
        <taxon>Streptophyta</taxon>
        <taxon>Embryophyta</taxon>
        <taxon>Tracheophyta</taxon>
        <taxon>Spermatophyta</taxon>
        <taxon>Magnoliopsida</taxon>
        <taxon>eudicotyledons</taxon>
        <taxon>Gunneridae</taxon>
        <taxon>Pentapetalae</taxon>
        <taxon>rosids</taxon>
        <taxon>fabids</taxon>
        <taxon>Fabales</taxon>
        <taxon>Fabaceae</taxon>
        <taxon>Papilionoideae</taxon>
        <taxon>50 kb inversion clade</taxon>
        <taxon>NPAAA clade</taxon>
        <taxon>Hologalegina</taxon>
        <taxon>IRL clade</taxon>
        <taxon>Trifolieae</taxon>
        <taxon>Trifolium</taxon>
    </lineage>
</organism>
<keyword evidence="3" id="KW-1185">Reference proteome</keyword>
<dbReference type="InterPro" id="IPR025724">
    <property type="entry name" value="GAG-pre-integrase_dom"/>
</dbReference>
<dbReference type="Proteomes" id="UP000265520">
    <property type="component" value="Unassembled WGS sequence"/>
</dbReference>
<reference evidence="2 3" key="1">
    <citation type="journal article" date="2018" name="Front. Plant Sci.">
        <title>Red Clover (Trifolium pratense) and Zigzag Clover (T. medium) - A Picture of Genomic Similarities and Differences.</title>
        <authorList>
            <person name="Dluhosova J."/>
            <person name="Istvanek J."/>
            <person name="Nedelnik J."/>
            <person name="Repkova J."/>
        </authorList>
    </citation>
    <scope>NUCLEOTIDE SEQUENCE [LARGE SCALE GENOMIC DNA]</scope>
    <source>
        <strain evidence="3">cv. 10/8</strain>
        <tissue evidence="2">Leaf</tissue>
    </source>
</reference>
<accession>A0A392SFH0</accession>
<comment type="caution">
    <text evidence="2">The sequence shown here is derived from an EMBL/GenBank/DDBJ whole genome shotgun (WGS) entry which is preliminary data.</text>
</comment>
<dbReference type="Pfam" id="PF13976">
    <property type="entry name" value="gag_pre-integrs"/>
    <property type="match status" value="1"/>
</dbReference>
<protein>
    <submittedName>
        <fullName evidence="2">F-box-like/WD repeat-containing protein TBL1XR1-A-like</fullName>
    </submittedName>
</protein>
<evidence type="ECO:0000313" key="2">
    <source>
        <dbReference type="EMBL" id="MCI47628.1"/>
    </source>
</evidence>
<dbReference type="EMBL" id="LXQA010374735">
    <property type="protein sequence ID" value="MCI47628.1"/>
    <property type="molecule type" value="Genomic_DNA"/>
</dbReference>
<dbReference type="PANTHER" id="PTHR42648">
    <property type="entry name" value="TRANSPOSASE, PUTATIVE-RELATED"/>
    <property type="match status" value="1"/>
</dbReference>
<proteinExistence type="predicted"/>
<feature type="domain" description="GAG-pre-integrase" evidence="1">
    <location>
        <begin position="3"/>
        <end position="49"/>
    </location>
</feature>
<sequence>MSHATYNLWHARLGHPHHDSLKTALQICNVSVPSKPHVDVCTACCLGKSHRLYAPLSNTVYHQPLELVVCDLWGPAPVKSSSGFTYFLTCVDA</sequence>